<dbReference type="InParanoid" id="A0A409WW40"/>
<evidence type="ECO:0000313" key="3">
    <source>
        <dbReference type="Proteomes" id="UP000284706"/>
    </source>
</evidence>
<organism evidence="2 3">
    <name type="scientific">Gymnopilus dilepis</name>
    <dbReference type="NCBI Taxonomy" id="231916"/>
    <lineage>
        <taxon>Eukaryota</taxon>
        <taxon>Fungi</taxon>
        <taxon>Dikarya</taxon>
        <taxon>Basidiomycota</taxon>
        <taxon>Agaricomycotina</taxon>
        <taxon>Agaricomycetes</taxon>
        <taxon>Agaricomycetidae</taxon>
        <taxon>Agaricales</taxon>
        <taxon>Agaricineae</taxon>
        <taxon>Hymenogastraceae</taxon>
        <taxon>Gymnopilus</taxon>
    </lineage>
</organism>
<comment type="caution">
    <text evidence="2">The sequence shown here is derived from an EMBL/GenBank/DDBJ whole genome shotgun (WGS) entry which is preliminary data.</text>
</comment>
<evidence type="ECO:0000313" key="2">
    <source>
        <dbReference type="EMBL" id="PPQ82676.1"/>
    </source>
</evidence>
<feature type="compositionally biased region" description="Low complexity" evidence="1">
    <location>
        <begin position="262"/>
        <end position="271"/>
    </location>
</feature>
<reference evidence="2 3" key="1">
    <citation type="journal article" date="2018" name="Evol. Lett.">
        <title>Horizontal gene cluster transfer increased hallucinogenic mushroom diversity.</title>
        <authorList>
            <person name="Reynolds H.T."/>
            <person name="Vijayakumar V."/>
            <person name="Gluck-Thaler E."/>
            <person name="Korotkin H.B."/>
            <person name="Matheny P.B."/>
            <person name="Slot J.C."/>
        </authorList>
    </citation>
    <scope>NUCLEOTIDE SEQUENCE [LARGE SCALE GENOMIC DNA]</scope>
    <source>
        <strain evidence="2 3">SRW20</strain>
    </source>
</reference>
<proteinExistence type="predicted"/>
<dbReference type="Proteomes" id="UP000284706">
    <property type="component" value="Unassembled WGS sequence"/>
</dbReference>
<feature type="compositionally biased region" description="Polar residues" evidence="1">
    <location>
        <begin position="307"/>
        <end position="317"/>
    </location>
</feature>
<dbReference type="EMBL" id="NHYE01004717">
    <property type="protein sequence ID" value="PPQ82676.1"/>
    <property type="molecule type" value="Genomic_DNA"/>
</dbReference>
<evidence type="ECO:0000256" key="1">
    <source>
        <dbReference type="SAM" id="MobiDB-lite"/>
    </source>
</evidence>
<gene>
    <name evidence="2" type="ORF">CVT26_000896</name>
</gene>
<feature type="compositionally biased region" description="Basic and acidic residues" evidence="1">
    <location>
        <begin position="351"/>
        <end position="360"/>
    </location>
</feature>
<accession>A0A409WW40</accession>
<feature type="region of interest" description="Disordered" evidence="1">
    <location>
        <begin position="233"/>
        <end position="360"/>
    </location>
</feature>
<feature type="region of interest" description="Disordered" evidence="1">
    <location>
        <begin position="171"/>
        <end position="195"/>
    </location>
</feature>
<sequence length="360" mass="38836">MVICVQQREFFSITHVFTASSAVNNISTQRPIIPPLSKPLWPVDDVVQSLNTRIGLAAIHSHISPPNSSPVPRTPTQHEIQGQFKQPVLISDQDPRPFNGYTGADLAEALVHPGVKNQQTISDLVGATGRLTSSKQRLVELQQAQTHVHGQSQYSFQPYRSESGLDQALVEVPSSTSAASPRRVATASHQPQDSLFQPYQSKVGLDMALAGIPPPAPTVPSQPALALTLPATSTNCAPSSSLVAAPARKRKAGSDEASGNMSASAPSSSAPTKKRKLTPSSTKARQPPVPRYFPSTSSYRRIESRPSALTSQHSENYQRLPREPNATAYDMLGIPTSTGRPGSRYGPFAPRNREDLMRRS</sequence>
<keyword evidence="3" id="KW-1185">Reference proteome</keyword>
<name>A0A409WW40_9AGAR</name>
<dbReference type="AlphaFoldDB" id="A0A409WW40"/>
<feature type="compositionally biased region" description="Polar residues" evidence="1">
    <location>
        <begin position="233"/>
        <end position="242"/>
    </location>
</feature>
<protein>
    <submittedName>
        <fullName evidence="2">Uncharacterized protein</fullName>
    </submittedName>
</protein>